<dbReference type="GO" id="GO:0005737">
    <property type="term" value="C:cytoplasm"/>
    <property type="evidence" value="ECO:0007669"/>
    <property type="project" value="UniProtKB-SubCell"/>
</dbReference>
<evidence type="ECO:0000256" key="1">
    <source>
        <dbReference type="ARBA" id="ARBA00004496"/>
    </source>
</evidence>
<dbReference type="PANTHER" id="PTHR45912">
    <property type="entry name" value="CILIA- AND FLAGELLA-ASSOCIATED PROTEIN 47"/>
    <property type="match status" value="1"/>
</dbReference>
<evidence type="ECO:0000256" key="3">
    <source>
        <dbReference type="SAM" id="MobiDB-lite"/>
    </source>
</evidence>
<feature type="compositionally biased region" description="Low complexity" evidence="3">
    <location>
        <begin position="836"/>
        <end position="852"/>
    </location>
</feature>
<feature type="compositionally biased region" description="Polar residues" evidence="3">
    <location>
        <begin position="2416"/>
        <end position="2433"/>
    </location>
</feature>
<protein>
    <submittedName>
        <fullName evidence="7">Uncharacterized protein</fullName>
    </submittedName>
</protein>
<dbReference type="InterPro" id="IPR058952">
    <property type="entry name" value="Ig_CFAP47"/>
</dbReference>
<feature type="region of interest" description="Disordered" evidence="3">
    <location>
        <begin position="2395"/>
        <end position="2443"/>
    </location>
</feature>
<dbReference type="InterPro" id="IPR031549">
    <property type="entry name" value="ASH"/>
</dbReference>
<accession>A0A6A4TW53</accession>
<dbReference type="Pfam" id="PF15780">
    <property type="entry name" value="ASH"/>
    <property type="match status" value="1"/>
</dbReference>
<evidence type="ECO:0000313" key="8">
    <source>
        <dbReference type="Proteomes" id="UP000438429"/>
    </source>
</evidence>
<gene>
    <name evidence="7" type="ORF">F2P81_002801</name>
</gene>
<evidence type="ECO:0000256" key="2">
    <source>
        <dbReference type="ARBA" id="ARBA00022490"/>
    </source>
</evidence>
<dbReference type="Gene3D" id="2.60.40.10">
    <property type="entry name" value="Immunoglobulins"/>
    <property type="match status" value="6"/>
</dbReference>
<feature type="region of interest" description="Disordered" evidence="3">
    <location>
        <begin position="833"/>
        <end position="855"/>
    </location>
</feature>
<comment type="subcellular location">
    <subcellularLocation>
        <location evidence="1">Cytoplasm</location>
    </subcellularLocation>
</comment>
<keyword evidence="2" id="KW-0963">Cytoplasm</keyword>
<dbReference type="Pfam" id="PF24529">
    <property type="entry name" value="CFAP47"/>
    <property type="match status" value="1"/>
</dbReference>
<dbReference type="Proteomes" id="UP000438429">
    <property type="component" value="Unassembled WGS sequence"/>
</dbReference>
<feature type="region of interest" description="Disordered" evidence="3">
    <location>
        <begin position="1198"/>
        <end position="1241"/>
    </location>
</feature>
<organism evidence="7 8">
    <name type="scientific">Scophthalmus maximus</name>
    <name type="common">Turbot</name>
    <name type="synonym">Psetta maxima</name>
    <dbReference type="NCBI Taxonomy" id="52904"/>
    <lineage>
        <taxon>Eukaryota</taxon>
        <taxon>Metazoa</taxon>
        <taxon>Chordata</taxon>
        <taxon>Craniata</taxon>
        <taxon>Vertebrata</taxon>
        <taxon>Euteleostomi</taxon>
        <taxon>Actinopterygii</taxon>
        <taxon>Neopterygii</taxon>
        <taxon>Teleostei</taxon>
        <taxon>Neoteleostei</taxon>
        <taxon>Acanthomorphata</taxon>
        <taxon>Carangaria</taxon>
        <taxon>Pleuronectiformes</taxon>
        <taxon>Pleuronectoidei</taxon>
        <taxon>Scophthalmidae</taxon>
        <taxon>Scophthalmus</taxon>
    </lineage>
</organism>
<dbReference type="EMBL" id="VEVO01000002">
    <property type="protein sequence ID" value="KAF0046272.1"/>
    <property type="molecule type" value="Genomic_DNA"/>
</dbReference>
<dbReference type="PANTHER" id="PTHR45912:SF3">
    <property type="entry name" value="CILIA- AND FLAGELLA-ASSOCIATED PROTEIN 47"/>
    <property type="match status" value="1"/>
</dbReference>
<feature type="compositionally biased region" description="Low complexity" evidence="3">
    <location>
        <begin position="1218"/>
        <end position="1231"/>
    </location>
</feature>
<feature type="domain" description="CFAP47-like immunoglobulin-like" evidence="6">
    <location>
        <begin position="2222"/>
        <end position="2339"/>
    </location>
</feature>
<feature type="domain" description="Cilia- and flagella-associated protein 47" evidence="5">
    <location>
        <begin position="1317"/>
        <end position="1432"/>
    </location>
</feature>
<dbReference type="InterPro" id="IPR013783">
    <property type="entry name" value="Ig-like_fold"/>
</dbReference>
<evidence type="ECO:0000259" key="6">
    <source>
        <dbReference type="Pfam" id="PF26579"/>
    </source>
</evidence>
<feature type="compositionally biased region" description="Polar residues" evidence="3">
    <location>
        <begin position="1208"/>
        <end position="1217"/>
    </location>
</feature>
<evidence type="ECO:0000259" key="4">
    <source>
        <dbReference type="Pfam" id="PF15780"/>
    </source>
</evidence>
<dbReference type="GO" id="GO:0060271">
    <property type="term" value="P:cilium assembly"/>
    <property type="evidence" value="ECO:0007669"/>
    <property type="project" value="TreeGrafter"/>
</dbReference>
<name>A0A6A4TW53_SCOMX</name>
<dbReference type="Pfam" id="PF26579">
    <property type="entry name" value="Ig_CFAP47"/>
    <property type="match status" value="1"/>
</dbReference>
<feature type="compositionally biased region" description="Low complexity" evidence="3">
    <location>
        <begin position="1198"/>
        <end position="1207"/>
    </location>
</feature>
<dbReference type="GO" id="GO:0005929">
    <property type="term" value="C:cilium"/>
    <property type="evidence" value="ECO:0007669"/>
    <property type="project" value="TreeGrafter"/>
</dbReference>
<dbReference type="InterPro" id="IPR056343">
    <property type="entry name" value="CFAP47_dom"/>
</dbReference>
<reference evidence="7 8" key="1">
    <citation type="submission" date="2019-06" db="EMBL/GenBank/DDBJ databases">
        <title>Draft genomes of female and male turbot (Scophthalmus maximus).</title>
        <authorList>
            <person name="Xu H."/>
            <person name="Xu X.-W."/>
            <person name="Shao C."/>
            <person name="Chen S."/>
        </authorList>
    </citation>
    <scope>NUCLEOTIDE SEQUENCE [LARGE SCALE GENOMIC DNA]</scope>
    <source>
        <strain evidence="7">Ysfricsl-2016a</strain>
        <tissue evidence="7">Blood</tissue>
    </source>
</reference>
<sequence length="2443" mass="268525">MSGSCVRVDPPFDEFRDVSVGQVYRRTVTATNDGKTMKNIIFQTPNLKLLTAASAATEEMVRDCLLIHIDDVTVDIPLIGCIRVDPPFVEFSDVRVGDVYKTTVTATNDGKALKKIIFQKPNLKLFKFTAASAPEFVAPGLSVSGLLQFTPEQEEVVRDCLLIHTDDVTIEIPLIGFPRTCSLLTDSVLDFGCVAANSQIISKQHPITNQGSAPGVFQVKYSGDPSVRLSPSSGVIAGGATKWLKVELHTDRPRQIDEKALIKLQNRFAISLTVRAEVVDQRLEVSDLKGVSLSCLWFGPVYFGTSRVKKVVLRNNGPQACDWVCQFQDAAAGTEAGTDLHKSTHVTLLEGTGRCSLASQDFSQVLVFVPKQGRLGPYESTTVAIRFTPFRSRLIVCNSSVELAVTGSGLPVSLVASPSHRFDFPTCVTGQRVDLPFVLQNLCPQLPVYFHFRKLALFTTEPTKGTIAPGQCQDVVLTFMARQQGSFQVCQTLDVLGQVPQSSDGKDVSELELRSFHTLTLQMSAACHGPSLVDFGEVCVESVCVQTLELTNHLSLFVRVQLEVDCPELQGSSPLSHVLPPHSHNTLPLTFQSNKLGSFYRPVSYSVNQQHPGQILVQAQVVPLALELSTTLLVLRPTPTLLAQSGYRSSVTLRNHGNHTAEFAWRPVVTERGVLYSIRPATGTVEPYSELDCEVMWHPSFSSPEEGDFDLSVHEGDTQQLHCVAKLGSTSVQLAEKLVTFGSVPLNMPSARTAVLHNTGQNHAYYQVLDVSPLPGMTVSPCEGVVPSRGQAVLQIHFSPDSIIRFDTRVEAASYDFDLPLTINGVRWPTAPPSPFTSSSSSSTSSSSLSAVSRKHMVQPPSCPVAMVTQRLRRIQATVLCAPLELSPSSLQFHVEPLTPQSDVYTKTVELKAVCEESVCWQEAVGRRLHWWFSCSVAATSAEGRREAELCTVTPSSGSLGPGQSICLTVSIRPEAITTVSGRSIRLSLPLYLGDKDGEARAEEAEHQPYRELPVTVIVQIPSITIHPPQILLTPVPLENSAVATLTLLAVGYPSGTRISAEVDELKREDGTKMQPVAVTFPDGNCIPTQKQNQVQRQEANGTSLICRVSFSSAVPLSLCTTVTFTEQHFNNRFKVKLCAIADNCLLTVWPHMARHRSEQQIVLKTGNVHTNKHRCTKYGSTAVKAILQRYCTPSPASGPVSSSSSSFDHNNSTNKNSASDSFADSDSVSSQTSREEEVWSNRRTLANVGIPEFPTADSDEGRYHQSVLLAVERWFSLFGWPNGPHPISVPHTLRRIVTKTQVDPSGRRNFRVSQNLDHRSVVDMLHHLTGKQIPGIPRSGSFSTDIDKRTAELLQQHKAMLAFFRVQGACLWHIKPEYLLDMQEFKHWCSLQSKKEEAGPDFSSVDYESLSKRSWTDVLLQIYKVLVLCRVSENRPKTIPNREDGDGIRAVNLQPVTSNVYSAGEIQLLSWLNEHYQSMRKTVWGAGFVPSARWIVNFDLDLTDGLICSHFRRMYTAPSSLEQILHNNIVVVRSLTALSLNMDIQVRLKNPSSKHVKYQTFLLGEDAHLFSVPDGSTLTILPKASAELTVQHRCSFLRPVEAVLLLISSSAAALRATTLSFNLRTHVSHITTTNSVKCTSPCYELRVIQLPITNPFNMEAKFRMEEMMSDCGEDVEEKPSASYGEGSEFLSAVRSVCLKPGQADTLDIHYLPFCPGTKYCSVLLLCPQVGDTVYVVKATADLPLPSPLTTRPSSNIVSSAVCASALSLRCKVQQVCEELVRMPLINASWERALAIWGQQSMNAKEHRRRSLTHTLYSSTVRTNTAIRKLQQKEQLLGGGDHSEVVTYSVEVSLPRYFTLPSTVKMPVKEDTHKPWDHPAEFGHVDVPFRFQADRAGHFTCQGKLSLHNNYDGTEHVFTLRGIGERPLPVDHVVIHCPVGMTTHTQLDVPNYRQNKLTLKVVTDISVVSGSPTLEIKPGQKTPYTLAVSPRTQGKQTGCVSFVEVDKIQEEDKGRAFRRYEVFFSLEVICEPPAPVKVIDVQCAAQSSVAIEIPVINPRAELLMLDVDLSGDDLSGAGLVSVPPQDTFTYKATFSPGRVGKSSGSVVFRSELVGEICYRLELYALPPPVTVIHRRREPHGKDHFLMPSGIQISEGASFDVPVVFVPDSMELQHVWLCISLKPLGSSGNNSNFSPDKPRSEQDLPTICWIRPLRGIPVEVPVDNSPLGVVQCDAGCQLERKVDVLLRGSVPGNGEQEVSGVTAEDFLCEVRSNGEAERSGAEDCLSASIQAARRNPETGNVTLTLHLVYTPLRPCRHSVVLAVRSVSGRIWKFPIILVATEPQVDDVILTEATELDKTSGGGVPLTTILEMEIETQFSFGAEIFIFGTRKCCRVTQPSSTGQNSDSRAALDQRGDSSSRAACSPVNEPQQSVTSHDFRPPSLPR</sequence>
<proteinExistence type="predicted"/>
<evidence type="ECO:0000313" key="7">
    <source>
        <dbReference type="EMBL" id="KAF0046272.1"/>
    </source>
</evidence>
<comment type="caution">
    <text evidence="7">The sequence shown here is derived from an EMBL/GenBank/DDBJ whole genome shotgun (WGS) entry which is preliminary data.</text>
</comment>
<feature type="domain" description="Abnormal spindle-like microcephaly-associated protein ASH" evidence="4">
    <location>
        <begin position="86"/>
        <end position="168"/>
    </location>
</feature>
<feature type="compositionally biased region" description="Polar residues" evidence="3">
    <location>
        <begin position="2395"/>
        <end position="2405"/>
    </location>
</feature>
<evidence type="ECO:0000259" key="5">
    <source>
        <dbReference type="Pfam" id="PF24529"/>
    </source>
</evidence>